<dbReference type="InterPro" id="IPR006115">
    <property type="entry name" value="6PGDH_NADP-bd"/>
</dbReference>
<evidence type="ECO:0000256" key="2">
    <source>
        <dbReference type="ARBA" id="ARBA00023002"/>
    </source>
</evidence>
<dbReference type="InterPro" id="IPR008927">
    <property type="entry name" value="6-PGluconate_DH-like_C_sf"/>
</dbReference>
<dbReference type="RefSeq" id="WP_170215327.1">
    <property type="nucleotide sequence ID" value="NZ_JBHMDG010000034.1"/>
</dbReference>
<dbReference type="GO" id="GO:0016491">
    <property type="term" value="F:oxidoreductase activity"/>
    <property type="evidence" value="ECO:0007669"/>
    <property type="project" value="UniProtKB-KW"/>
</dbReference>
<organism evidence="6 7">
    <name type="scientific">Nocardioides plantarum</name>
    <dbReference type="NCBI Taxonomy" id="29299"/>
    <lineage>
        <taxon>Bacteria</taxon>
        <taxon>Bacillati</taxon>
        <taxon>Actinomycetota</taxon>
        <taxon>Actinomycetes</taxon>
        <taxon>Propionibacteriales</taxon>
        <taxon>Nocardioidaceae</taxon>
        <taxon>Nocardioides</taxon>
    </lineage>
</organism>
<protein>
    <submittedName>
        <fullName evidence="6">NAD(P)-dependent oxidoreductase</fullName>
        <ecNumber evidence="6">1.1.-.-</ecNumber>
    </submittedName>
</protein>
<gene>
    <name evidence="6" type="ORF">ACFFRI_21270</name>
</gene>
<dbReference type="PANTHER" id="PTHR43580">
    <property type="entry name" value="OXIDOREDUCTASE GLYR1-RELATED"/>
    <property type="match status" value="1"/>
</dbReference>
<comment type="similarity">
    <text evidence="1">Belongs to the HIBADH-related family.</text>
</comment>
<dbReference type="PIRSF" id="PIRSF000103">
    <property type="entry name" value="HIBADH"/>
    <property type="match status" value="1"/>
</dbReference>
<dbReference type="PANTHER" id="PTHR43580:SF2">
    <property type="entry name" value="CYTOKINE-LIKE NUCLEAR FACTOR N-PAC"/>
    <property type="match status" value="1"/>
</dbReference>
<evidence type="ECO:0000256" key="3">
    <source>
        <dbReference type="ARBA" id="ARBA00023027"/>
    </source>
</evidence>
<dbReference type="Pfam" id="PF03446">
    <property type="entry name" value="NAD_binding_2"/>
    <property type="match status" value="1"/>
</dbReference>
<dbReference type="Pfam" id="PF14833">
    <property type="entry name" value="NAD_binding_11"/>
    <property type="match status" value="1"/>
</dbReference>
<evidence type="ECO:0000259" key="4">
    <source>
        <dbReference type="Pfam" id="PF03446"/>
    </source>
</evidence>
<dbReference type="InterPro" id="IPR013328">
    <property type="entry name" value="6PGD_dom2"/>
</dbReference>
<evidence type="ECO:0000256" key="1">
    <source>
        <dbReference type="ARBA" id="ARBA00009080"/>
    </source>
</evidence>
<sequence length="308" mass="31305">MRVAFLGLGRMGRPMAVNLVTAGHEVVVWNRTTAVADAFAAEHPAATVVSSPAEAVRDVEVVVTMLADDAALVATYDGDDGVLAGLAARPDGCGVVAVDMSTVSPPTVTDLAARLRTAGHTLVDAPVSGSVPAATDATLTIMAAGDTDAVERALPVLEALGSTVVRVGGSGAGTAMKLALNSVLHGLNAGISEALVLAERAGVERTAAYDVLLSSVVAAPYVGYKRAAFEDPDAAPAAFLLRLAAKDLRLALELADRVGATLPQARTNLAGVEQATAAGYGERDMSALAAYLRTVPTTSTDTPQETHP</sequence>
<dbReference type="Gene3D" id="1.10.1040.10">
    <property type="entry name" value="N-(1-d-carboxylethyl)-l-norvaline Dehydrogenase, domain 2"/>
    <property type="match status" value="1"/>
</dbReference>
<keyword evidence="3" id="KW-0520">NAD</keyword>
<dbReference type="SUPFAM" id="SSF51735">
    <property type="entry name" value="NAD(P)-binding Rossmann-fold domains"/>
    <property type="match status" value="1"/>
</dbReference>
<proteinExistence type="inferred from homology"/>
<dbReference type="InterPro" id="IPR015815">
    <property type="entry name" value="HIBADH-related"/>
</dbReference>
<dbReference type="InterPro" id="IPR036291">
    <property type="entry name" value="NAD(P)-bd_dom_sf"/>
</dbReference>
<dbReference type="InterPro" id="IPR029154">
    <property type="entry name" value="HIBADH-like_NADP-bd"/>
</dbReference>
<dbReference type="InterPro" id="IPR051265">
    <property type="entry name" value="HIBADH-related_NP60_sf"/>
</dbReference>
<dbReference type="EMBL" id="JBHMDG010000034">
    <property type="protein sequence ID" value="MFB9315588.1"/>
    <property type="molecule type" value="Genomic_DNA"/>
</dbReference>
<name>A0ABV5KFR5_9ACTN</name>
<evidence type="ECO:0000313" key="7">
    <source>
        <dbReference type="Proteomes" id="UP001589750"/>
    </source>
</evidence>
<dbReference type="Gene3D" id="3.40.50.720">
    <property type="entry name" value="NAD(P)-binding Rossmann-like Domain"/>
    <property type="match status" value="1"/>
</dbReference>
<dbReference type="EC" id="1.1.-.-" evidence="6"/>
<accession>A0ABV5KFR5</accession>
<feature type="domain" description="6-phosphogluconate dehydrogenase NADP-binding" evidence="4">
    <location>
        <begin position="2"/>
        <end position="168"/>
    </location>
</feature>
<evidence type="ECO:0000259" key="5">
    <source>
        <dbReference type="Pfam" id="PF14833"/>
    </source>
</evidence>
<comment type="caution">
    <text evidence="6">The sequence shown here is derived from an EMBL/GenBank/DDBJ whole genome shotgun (WGS) entry which is preliminary data.</text>
</comment>
<dbReference type="SUPFAM" id="SSF48179">
    <property type="entry name" value="6-phosphogluconate dehydrogenase C-terminal domain-like"/>
    <property type="match status" value="1"/>
</dbReference>
<keyword evidence="2 6" id="KW-0560">Oxidoreductase</keyword>
<dbReference type="Proteomes" id="UP001589750">
    <property type="component" value="Unassembled WGS sequence"/>
</dbReference>
<dbReference type="PROSITE" id="PS00895">
    <property type="entry name" value="3_HYDROXYISOBUT_DH"/>
    <property type="match status" value="1"/>
</dbReference>
<evidence type="ECO:0000313" key="6">
    <source>
        <dbReference type="EMBL" id="MFB9315588.1"/>
    </source>
</evidence>
<dbReference type="InterPro" id="IPR002204">
    <property type="entry name" value="3-OH-isobutyrate_DH-rel_CS"/>
</dbReference>
<reference evidence="6 7" key="1">
    <citation type="submission" date="2024-09" db="EMBL/GenBank/DDBJ databases">
        <authorList>
            <person name="Sun Q."/>
            <person name="Mori K."/>
        </authorList>
    </citation>
    <scope>NUCLEOTIDE SEQUENCE [LARGE SCALE GENOMIC DNA]</scope>
    <source>
        <strain evidence="6 7">JCM 9626</strain>
    </source>
</reference>
<feature type="domain" description="3-hydroxyisobutyrate dehydrogenase-like NAD-binding" evidence="5">
    <location>
        <begin position="171"/>
        <end position="291"/>
    </location>
</feature>
<keyword evidence="7" id="KW-1185">Reference proteome</keyword>